<sequence length="36" mass="4282">MYLGFDVSNHSLFLESNREFVTFFYGLKLKASLYDE</sequence>
<gene>
    <name evidence="1" type="ordered locus">CKC_04455</name>
</gene>
<dbReference type="KEGG" id="lso:CKC_04455"/>
<organism evidence="1 2">
    <name type="scientific">Liberibacter solanacearum (strain CLso-ZC1)</name>
    <dbReference type="NCBI Taxonomy" id="658172"/>
    <lineage>
        <taxon>Bacteria</taxon>
        <taxon>Pseudomonadati</taxon>
        <taxon>Pseudomonadota</taxon>
        <taxon>Alphaproteobacteria</taxon>
        <taxon>Hyphomicrobiales</taxon>
        <taxon>Rhizobiaceae</taxon>
        <taxon>Liberibacter</taxon>
    </lineage>
</organism>
<dbReference type="AlphaFoldDB" id="E4UDG2"/>
<evidence type="ECO:0000313" key="1">
    <source>
        <dbReference type="EMBL" id="ADR52640.1"/>
    </source>
</evidence>
<reference evidence="1 2" key="3">
    <citation type="journal article" date="2011" name="PLoS ONE">
        <title>The Complete Genome Sequence of 'Candidatus Liberibacter solanacearum', the Bacterium Associated with Potato Zebra Chip Disease.</title>
        <authorList>
            <person name="Lin H."/>
            <person name="Lou B."/>
            <person name="Glynn J.M."/>
            <person name="Doddapaneni H."/>
            <person name="Civerolo E.L."/>
            <person name="Chen C."/>
            <person name="Duan Y."/>
            <person name="Zhou L."/>
            <person name="Vahling C.M."/>
        </authorList>
    </citation>
    <scope>NUCLEOTIDE SEQUENCE [LARGE SCALE GENOMIC DNA]</scope>
    <source>
        <strain evidence="1 2">CLso-ZC1</strain>
    </source>
</reference>
<protein>
    <submittedName>
        <fullName evidence="1">Uncharacterized protein</fullName>
    </submittedName>
</protein>
<evidence type="ECO:0000313" key="2">
    <source>
        <dbReference type="Proteomes" id="UP000007038"/>
    </source>
</evidence>
<reference evidence="2" key="1">
    <citation type="submission" date="2010-11" db="EMBL/GenBank/DDBJ databases">
        <title>Complete genome sequence of Candidatus Liberibacter solanacearum CLso-ZC1.</title>
        <authorList>
            <person name="Lin H."/>
            <person name="Doddapaneni H.V."/>
            <person name="Lou B."/>
            <person name="Civerolo E.L."/>
            <person name="Chen C."/>
            <person name="Duan Y."/>
            <person name="Zhou L."/>
            <person name="Glynn J."/>
        </authorList>
    </citation>
    <scope>NUCLEOTIDE SEQUENCE [LARGE SCALE GENOMIC DNA]</scope>
    <source>
        <strain evidence="2">CLso-ZC1</strain>
    </source>
</reference>
<proteinExistence type="predicted"/>
<dbReference type="EMBL" id="CP002371">
    <property type="protein sequence ID" value="ADR52640.1"/>
    <property type="molecule type" value="Genomic_DNA"/>
</dbReference>
<name>E4UDG2_LIBSC</name>
<dbReference type="Proteomes" id="UP000007038">
    <property type="component" value="Chromosome"/>
</dbReference>
<dbReference type="HOGENOM" id="CLU_3356903_0_0_5"/>
<accession>E4UDG2</accession>
<reference key="2">
    <citation type="submission" date="2010-11" db="EMBL/GenBank/DDBJ databases">
        <authorList>
            <person name="Lin H."/>
            <person name="Doddapaneni H.V."/>
            <person name="Lou B."/>
            <person name="Civerolo E.L."/>
            <person name="Chen C."/>
            <person name="Duan Y."/>
            <person name="Zhou L."/>
            <person name="Glynn J."/>
        </authorList>
    </citation>
    <scope>NUCLEOTIDE SEQUENCE</scope>
    <source>
        <strain>CLso-ZC1</strain>
    </source>
</reference>